<comment type="caution">
    <text evidence="2">The sequence shown here is derived from an EMBL/GenBank/DDBJ whole genome shotgun (WGS) entry which is preliminary data.</text>
</comment>
<dbReference type="PANTHER" id="PTHR43162">
    <property type="match status" value="1"/>
</dbReference>
<accession>A0ABV3GAC6</accession>
<protein>
    <submittedName>
        <fullName evidence="2">SDR family oxidoreductase</fullName>
        <ecNumber evidence="2">1.6.5.2</ecNumber>
    </submittedName>
</protein>
<name>A0ABV3GAC6_MICGL</name>
<dbReference type="PANTHER" id="PTHR43162:SF1">
    <property type="entry name" value="PRESTALK A DIFFERENTIATION PROTEIN A"/>
    <property type="match status" value="1"/>
</dbReference>
<dbReference type="SUPFAM" id="SSF51735">
    <property type="entry name" value="NAD(P)-binding Rossmann-fold domains"/>
    <property type="match status" value="1"/>
</dbReference>
<gene>
    <name evidence="2" type="ORF">AB0I59_08150</name>
</gene>
<dbReference type="InterPro" id="IPR008030">
    <property type="entry name" value="NmrA-like"/>
</dbReference>
<evidence type="ECO:0000313" key="2">
    <source>
        <dbReference type="EMBL" id="MEV0968590.1"/>
    </source>
</evidence>
<dbReference type="InterPro" id="IPR036291">
    <property type="entry name" value="NAD(P)-bd_dom_sf"/>
</dbReference>
<keyword evidence="2" id="KW-0560">Oxidoreductase</keyword>
<dbReference type="InterPro" id="IPR051604">
    <property type="entry name" value="Ergot_Alk_Oxidoreductase"/>
</dbReference>
<dbReference type="GO" id="GO:0003955">
    <property type="term" value="F:NAD(P)H dehydrogenase (quinone) activity"/>
    <property type="evidence" value="ECO:0007669"/>
    <property type="project" value="UniProtKB-EC"/>
</dbReference>
<keyword evidence="3" id="KW-1185">Reference proteome</keyword>
<sequence>MTSDLIAVTGATGQLGSRVARRLAAAGVEQRLVVRDTSRAPVLRGAHAVAASYEDADALRGALDEVQTLLLVSATETADRVARHTTAVDAALDAGVSRIVYISFLGAAPDATFTFARDHWHTEQHIRRSGIAFTFLRNSLYMDLVPSFAGEDGVIRGPAGQGRVAMVARDDIADVAAVVLREQGHGGATYDVTGPRALTLAEAAETISRVTGRTTRYHAETIEEAYASRARYGAPEWEVAGWVTSYAAIAAGELDVVSDTVEKLVGHPPMSFAEYLRTTSAL</sequence>
<evidence type="ECO:0000313" key="3">
    <source>
        <dbReference type="Proteomes" id="UP001551675"/>
    </source>
</evidence>
<evidence type="ECO:0000259" key="1">
    <source>
        <dbReference type="Pfam" id="PF05368"/>
    </source>
</evidence>
<dbReference type="Gene3D" id="3.40.50.720">
    <property type="entry name" value="NAD(P)-binding Rossmann-like Domain"/>
    <property type="match status" value="1"/>
</dbReference>
<dbReference type="Pfam" id="PF05368">
    <property type="entry name" value="NmrA"/>
    <property type="match status" value="1"/>
</dbReference>
<dbReference type="Gene3D" id="3.90.25.10">
    <property type="entry name" value="UDP-galactose 4-epimerase, domain 1"/>
    <property type="match status" value="1"/>
</dbReference>
<reference evidence="2 3" key="1">
    <citation type="submission" date="2024-06" db="EMBL/GenBank/DDBJ databases">
        <title>The Natural Products Discovery Center: Release of the First 8490 Sequenced Strains for Exploring Actinobacteria Biosynthetic Diversity.</title>
        <authorList>
            <person name="Kalkreuter E."/>
            <person name="Kautsar S.A."/>
            <person name="Yang D."/>
            <person name="Bader C.D."/>
            <person name="Teijaro C.N."/>
            <person name="Fluegel L."/>
            <person name="Davis C.M."/>
            <person name="Simpson J.R."/>
            <person name="Lauterbach L."/>
            <person name="Steele A.D."/>
            <person name="Gui C."/>
            <person name="Meng S."/>
            <person name="Li G."/>
            <person name="Viehrig K."/>
            <person name="Ye F."/>
            <person name="Su P."/>
            <person name="Kiefer A.F."/>
            <person name="Nichols A."/>
            <person name="Cepeda A.J."/>
            <person name="Yan W."/>
            <person name="Fan B."/>
            <person name="Jiang Y."/>
            <person name="Adhikari A."/>
            <person name="Zheng C.-J."/>
            <person name="Schuster L."/>
            <person name="Cowan T.M."/>
            <person name="Smanski M.J."/>
            <person name="Chevrette M.G."/>
            <person name="De Carvalho L.P.S."/>
            <person name="Shen B."/>
        </authorList>
    </citation>
    <scope>NUCLEOTIDE SEQUENCE [LARGE SCALE GENOMIC DNA]</scope>
    <source>
        <strain evidence="2 3">NPDC050100</strain>
    </source>
</reference>
<dbReference type="Proteomes" id="UP001551675">
    <property type="component" value="Unassembled WGS sequence"/>
</dbReference>
<proteinExistence type="predicted"/>
<feature type="domain" description="NmrA-like" evidence="1">
    <location>
        <begin position="3"/>
        <end position="227"/>
    </location>
</feature>
<dbReference type="CDD" id="cd05269">
    <property type="entry name" value="TMR_SDR_a"/>
    <property type="match status" value="1"/>
</dbReference>
<dbReference type="RefSeq" id="WP_358131391.1">
    <property type="nucleotide sequence ID" value="NZ_JBFALK010000003.1"/>
</dbReference>
<dbReference type="EMBL" id="JBFALK010000003">
    <property type="protein sequence ID" value="MEV0968590.1"/>
    <property type="molecule type" value="Genomic_DNA"/>
</dbReference>
<dbReference type="EC" id="1.6.5.2" evidence="2"/>
<organism evidence="2 3">
    <name type="scientific">Microtetraspora glauca</name>
    <dbReference type="NCBI Taxonomy" id="1996"/>
    <lineage>
        <taxon>Bacteria</taxon>
        <taxon>Bacillati</taxon>
        <taxon>Actinomycetota</taxon>
        <taxon>Actinomycetes</taxon>
        <taxon>Streptosporangiales</taxon>
        <taxon>Streptosporangiaceae</taxon>
        <taxon>Microtetraspora</taxon>
    </lineage>
</organism>